<proteinExistence type="predicted"/>
<reference evidence="2 3" key="1">
    <citation type="submission" date="2017-06" db="EMBL/GenBank/DDBJ databases">
        <authorList>
            <person name="Kim H.J."/>
            <person name="Triplett B.A."/>
        </authorList>
    </citation>
    <scope>NUCLEOTIDE SEQUENCE [LARGE SCALE GENOMIC DNA]</scope>
    <source>
        <strain evidence="2 3">B29T1</strain>
    </source>
</reference>
<dbReference type="RefSeq" id="WP_088560897.1">
    <property type="nucleotide sequence ID" value="NZ_FYEH01000004.1"/>
</dbReference>
<evidence type="ECO:0000256" key="1">
    <source>
        <dbReference type="SAM" id="MobiDB-lite"/>
    </source>
</evidence>
<sequence length="113" mass="12999">MTDEAEIAQADERRERGRHFDAYEADDDFDGKNRTLARPAAHRQRGLLKSEKRHGTRKEPSGAHDNAQAAIGLNTEQPYQLDEISPEHLIHNKKFEWRGTPDEDEYYVNAIAL</sequence>
<feature type="compositionally biased region" description="Basic residues" evidence="1">
    <location>
        <begin position="40"/>
        <end position="56"/>
    </location>
</feature>
<gene>
    <name evidence="2" type="ORF">SAMN07250955_104303</name>
</gene>
<keyword evidence="3" id="KW-1185">Reference proteome</keyword>
<protein>
    <submittedName>
        <fullName evidence="2">Uncharacterized protein</fullName>
    </submittedName>
</protein>
<feature type="compositionally biased region" description="Basic and acidic residues" evidence="1">
    <location>
        <begin position="10"/>
        <end position="22"/>
    </location>
</feature>
<organism evidence="2 3">
    <name type="scientific">Arboricoccus pini</name>
    <dbReference type="NCBI Taxonomy" id="1963835"/>
    <lineage>
        <taxon>Bacteria</taxon>
        <taxon>Pseudomonadati</taxon>
        <taxon>Pseudomonadota</taxon>
        <taxon>Alphaproteobacteria</taxon>
        <taxon>Geminicoccales</taxon>
        <taxon>Geminicoccaceae</taxon>
        <taxon>Arboricoccus</taxon>
    </lineage>
</organism>
<evidence type="ECO:0000313" key="2">
    <source>
        <dbReference type="EMBL" id="SNB65582.1"/>
    </source>
</evidence>
<dbReference type="Proteomes" id="UP000197065">
    <property type="component" value="Unassembled WGS sequence"/>
</dbReference>
<name>A0A212R0U7_9PROT</name>
<dbReference type="EMBL" id="FYEH01000004">
    <property type="protein sequence ID" value="SNB65582.1"/>
    <property type="molecule type" value="Genomic_DNA"/>
</dbReference>
<dbReference type="AlphaFoldDB" id="A0A212R0U7"/>
<evidence type="ECO:0000313" key="3">
    <source>
        <dbReference type="Proteomes" id="UP000197065"/>
    </source>
</evidence>
<feature type="region of interest" description="Disordered" evidence="1">
    <location>
        <begin position="1"/>
        <end position="72"/>
    </location>
</feature>
<accession>A0A212R0U7</accession>